<evidence type="ECO:0000256" key="5">
    <source>
        <dbReference type="ARBA" id="ARBA00019150"/>
    </source>
</evidence>
<evidence type="ECO:0000313" key="10">
    <source>
        <dbReference type="EMBL" id="RMY71967.1"/>
    </source>
</evidence>
<comment type="catalytic activity">
    <reaction evidence="1">
        <text>aldehydo-D-ribose 5-phosphate = D-ribulose 5-phosphate</text>
        <dbReference type="Rhea" id="RHEA:14657"/>
        <dbReference type="ChEBI" id="CHEBI:58121"/>
        <dbReference type="ChEBI" id="CHEBI:58273"/>
        <dbReference type="EC" id="5.3.1.6"/>
    </reaction>
</comment>
<dbReference type="NCBIfam" id="TIGR00021">
    <property type="entry name" value="rpiA"/>
    <property type="match status" value="1"/>
</dbReference>
<evidence type="ECO:0000256" key="8">
    <source>
        <dbReference type="ARBA" id="ARBA00032273"/>
    </source>
</evidence>
<dbReference type="PANTHER" id="PTHR11934:SF0">
    <property type="entry name" value="RIBOSE-5-PHOSPHATE ISOMERASE"/>
    <property type="match status" value="1"/>
</dbReference>
<dbReference type="AlphaFoldDB" id="A0A3M7E684"/>
<reference evidence="10 11" key="1">
    <citation type="journal article" date="2018" name="BMC Genomics">
        <title>Genomic evidence for intraspecific hybridization in a clonal and extremely halotolerant yeast.</title>
        <authorList>
            <person name="Gostincar C."/>
            <person name="Stajich J.E."/>
            <person name="Zupancic J."/>
            <person name="Zalar P."/>
            <person name="Gunde-Cimerman N."/>
        </authorList>
    </citation>
    <scope>NUCLEOTIDE SEQUENCE [LARGE SCALE GENOMIC DNA]</scope>
    <source>
        <strain evidence="10 11">EXF-2682</strain>
    </source>
</reference>
<dbReference type="Proteomes" id="UP000269276">
    <property type="component" value="Unassembled WGS sequence"/>
</dbReference>
<sequence>MAVAMAKGMAGLGRRASANEARTLTAPNAVTVTVTGHPVNLGSAVITHKHIQNNHPGGTAKLLSTLPAATTRPRPRPRSLLAPWTSSHVYNTSTSTFTFTSPPHQTRTFHPTPTRLALSSSRTATTATHSTMSAEISPVESAKRKAAYRAVAEHFRSDMRFVGIGSGSTIVYGVEAIKDHLQKNPPPANHMNWFVPTGWNSRKVIESAGLNPIAFDSLPGDSVMDVCFDGADEVDEELNCIKGGGACLFQEKLVACRSKKFVCIADYRKNQKRLLTQWPSIPIEVAPIAHASVLKELKAIGSTDPKLREQTVAKAGPIQTDQSFYIIDAPFPKLLTTLDAKNGMDGSGKNGQWDITTLAERIKQMSGVLEVGLFHGMNGYEAQAAGLPGGQKPVAVYFGMEDGEVLKRDVKDVAELIK</sequence>
<accession>A0A3M7E684</accession>
<dbReference type="UniPathway" id="UPA00115">
    <property type="reaction ID" value="UER00412"/>
</dbReference>
<dbReference type="SUPFAM" id="SSF100950">
    <property type="entry name" value="NagB/RpiA/CoA transferase-like"/>
    <property type="match status" value="1"/>
</dbReference>
<dbReference type="PANTHER" id="PTHR11934">
    <property type="entry name" value="RIBOSE-5-PHOSPHATE ISOMERASE"/>
    <property type="match status" value="1"/>
</dbReference>
<dbReference type="InterPro" id="IPR037171">
    <property type="entry name" value="NagB/RpiA_transferase-like"/>
</dbReference>
<dbReference type="FunFam" id="3.40.50.1360:FF:000014">
    <property type="entry name" value="Ribose 5-phosphate isomerase"/>
    <property type="match status" value="1"/>
</dbReference>
<dbReference type="VEuPathDB" id="FungiDB:BTJ68_03532"/>
<dbReference type="OrthoDB" id="1555531at2759"/>
<evidence type="ECO:0000313" key="11">
    <source>
        <dbReference type="Proteomes" id="UP000269276"/>
    </source>
</evidence>
<dbReference type="Gene3D" id="3.40.50.1360">
    <property type="match status" value="1"/>
</dbReference>
<dbReference type="Pfam" id="PF06026">
    <property type="entry name" value="Rib_5-P_isom_A"/>
    <property type="match status" value="1"/>
</dbReference>
<evidence type="ECO:0000256" key="6">
    <source>
        <dbReference type="ARBA" id="ARBA00023235"/>
    </source>
</evidence>
<feature type="region of interest" description="Disordered" evidence="9">
    <location>
        <begin position="119"/>
        <end position="138"/>
    </location>
</feature>
<comment type="caution">
    <text evidence="10">The sequence shown here is derived from an EMBL/GenBank/DDBJ whole genome shotgun (WGS) entry which is preliminary data.</text>
</comment>
<protein>
    <recommendedName>
        <fullName evidence="5">Ribose-5-phosphate isomerase</fullName>
        <ecNumber evidence="4">5.3.1.6</ecNumber>
    </recommendedName>
    <alternativeName>
        <fullName evidence="8">D-ribose-5-phosphate ketol-isomerase</fullName>
    </alternativeName>
    <alternativeName>
        <fullName evidence="7">Phosphoriboisomerase</fullName>
    </alternativeName>
</protein>
<dbReference type="GO" id="GO:0009052">
    <property type="term" value="P:pentose-phosphate shunt, non-oxidative branch"/>
    <property type="evidence" value="ECO:0007669"/>
    <property type="project" value="InterPro"/>
</dbReference>
<proteinExistence type="inferred from homology"/>
<dbReference type="EMBL" id="QWIP01000132">
    <property type="protein sequence ID" value="RMY71967.1"/>
    <property type="molecule type" value="Genomic_DNA"/>
</dbReference>
<organism evidence="10 11">
    <name type="scientific">Hortaea werneckii</name>
    <name type="common">Black yeast</name>
    <name type="synonym">Cladosporium werneckii</name>
    <dbReference type="NCBI Taxonomy" id="91943"/>
    <lineage>
        <taxon>Eukaryota</taxon>
        <taxon>Fungi</taxon>
        <taxon>Dikarya</taxon>
        <taxon>Ascomycota</taxon>
        <taxon>Pezizomycotina</taxon>
        <taxon>Dothideomycetes</taxon>
        <taxon>Dothideomycetidae</taxon>
        <taxon>Mycosphaerellales</taxon>
        <taxon>Teratosphaeriaceae</taxon>
        <taxon>Hortaea</taxon>
    </lineage>
</organism>
<dbReference type="InterPro" id="IPR004788">
    <property type="entry name" value="Ribose5P_isomerase_type_A"/>
</dbReference>
<feature type="compositionally biased region" description="Low complexity" evidence="9">
    <location>
        <begin position="119"/>
        <end position="134"/>
    </location>
</feature>
<dbReference type="EC" id="5.3.1.6" evidence="4"/>
<dbReference type="CDD" id="cd01398">
    <property type="entry name" value="RPI_A"/>
    <property type="match status" value="1"/>
</dbReference>
<dbReference type="GO" id="GO:0006014">
    <property type="term" value="P:D-ribose metabolic process"/>
    <property type="evidence" value="ECO:0007669"/>
    <property type="project" value="TreeGrafter"/>
</dbReference>
<dbReference type="GO" id="GO:0004751">
    <property type="term" value="F:ribose-5-phosphate isomerase activity"/>
    <property type="evidence" value="ECO:0007669"/>
    <property type="project" value="UniProtKB-EC"/>
</dbReference>
<comment type="pathway">
    <text evidence="2">Carbohydrate degradation; pentose phosphate pathway; D-ribose 5-phosphate from D-ribulose 5-phosphate (non-oxidative stage): step 1/1.</text>
</comment>
<dbReference type="SUPFAM" id="SSF75445">
    <property type="entry name" value="D-ribose-5-phosphate isomerase (RpiA), lid domain"/>
    <property type="match status" value="1"/>
</dbReference>
<evidence type="ECO:0000256" key="1">
    <source>
        <dbReference type="ARBA" id="ARBA00001713"/>
    </source>
</evidence>
<name>A0A3M7E684_HORWE</name>
<evidence type="ECO:0000256" key="2">
    <source>
        <dbReference type="ARBA" id="ARBA00004988"/>
    </source>
</evidence>
<dbReference type="Gene3D" id="3.30.70.260">
    <property type="match status" value="1"/>
</dbReference>
<evidence type="ECO:0000256" key="3">
    <source>
        <dbReference type="ARBA" id="ARBA00008088"/>
    </source>
</evidence>
<evidence type="ECO:0000256" key="7">
    <source>
        <dbReference type="ARBA" id="ARBA00029734"/>
    </source>
</evidence>
<gene>
    <name evidence="10" type="ORF">D0863_04832</name>
</gene>
<keyword evidence="6" id="KW-0413">Isomerase</keyword>
<evidence type="ECO:0000256" key="4">
    <source>
        <dbReference type="ARBA" id="ARBA00011959"/>
    </source>
</evidence>
<dbReference type="GO" id="GO:0005737">
    <property type="term" value="C:cytoplasm"/>
    <property type="evidence" value="ECO:0007669"/>
    <property type="project" value="TreeGrafter"/>
</dbReference>
<evidence type="ECO:0000256" key="9">
    <source>
        <dbReference type="SAM" id="MobiDB-lite"/>
    </source>
</evidence>
<comment type="similarity">
    <text evidence="3">Belongs to the ribose 5-phosphate isomerase family.</text>
</comment>